<dbReference type="InterPro" id="IPR012347">
    <property type="entry name" value="Ferritin-like"/>
</dbReference>
<dbReference type="PANTHER" id="PTHR30458:SF0">
    <property type="entry name" value="1,2-PHENYLACETYL-COA EPOXIDASE, SUBUNIT C"/>
    <property type="match status" value="1"/>
</dbReference>
<feature type="compositionally biased region" description="Low complexity" evidence="1">
    <location>
        <begin position="1"/>
        <end position="12"/>
    </location>
</feature>
<dbReference type="InterPro" id="IPR009078">
    <property type="entry name" value="Ferritin-like_SF"/>
</dbReference>
<dbReference type="PANTHER" id="PTHR30458">
    <property type="entry name" value="PHENYLACETIC ACID DEGRADATION PROTEIN PAA"/>
    <property type="match status" value="1"/>
</dbReference>
<accession>A0ABN2ZD68</accession>
<evidence type="ECO:0000313" key="3">
    <source>
        <dbReference type="Proteomes" id="UP001501771"/>
    </source>
</evidence>
<dbReference type="InterPro" id="IPR007814">
    <property type="entry name" value="PaaA_PaaC"/>
</dbReference>
<reference evidence="2 3" key="1">
    <citation type="journal article" date="2019" name="Int. J. Syst. Evol. Microbiol.">
        <title>The Global Catalogue of Microorganisms (GCM) 10K type strain sequencing project: providing services to taxonomists for standard genome sequencing and annotation.</title>
        <authorList>
            <consortium name="The Broad Institute Genomics Platform"/>
            <consortium name="The Broad Institute Genome Sequencing Center for Infectious Disease"/>
            <person name="Wu L."/>
            <person name="Ma J."/>
        </authorList>
    </citation>
    <scope>NUCLEOTIDE SEQUENCE [LARGE SCALE GENOMIC DNA]</scope>
    <source>
        <strain evidence="2 3">JCM 16022</strain>
    </source>
</reference>
<evidence type="ECO:0000256" key="1">
    <source>
        <dbReference type="SAM" id="MobiDB-lite"/>
    </source>
</evidence>
<proteinExistence type="predicted"/>
<name>A0ABN2ZD68_9ACTN</name>
<gene>
    <name evidence="2" type="primary">paaC</name>
    <name evidence="2" type="ORF">GCM10009844_10000</name>
</gene>
<feature type="region of interest" description="Disordered" evidence="1">
    <location>
        <begin position="1"/>
        <end position="26"/>
    </location>
</feature>
<evidence type="ECO:0000313" key="2">
    <source>
        <dbReference type="EMBL" id="GAA2140395.1"/>
    </source>
</evidence>
<dbReference type="SUPFAM" id="SSF47240">
    <property type="entry name" value="Ferritin-like"/>
    <property type="match status" value="1"/>
</dbReference>
<dbReference type="RefSeq" id="WP_344148508.1">
    <property type="nucleotide sequence ID" value="NZ_BAAAQR010000002.1"/>
</dbReference>
<sequence length="322" mass="34358">MTDATDPAHAPSHPAPDPNDAHGSIFDGLLGSDSSQWAFGTDFEDPLAGVDTTIPDGVDPGDLATYCLMLADDALIASHRLSEWCSRAPDLEEDIALANVSLDLLGQARLLLARAAAADPAAVPTLPEGSPVPPEDALAFFREAGEFRNVRMTEVANGDFAHTIARLLVLSCARLAVFQRLTTSRDTVLAAVAAKGVKELAYHRDYAGRWFLTLARGTEESRRRLVEALDALWPLYAELFATHPVERSVAEAGVGVDPAAVADEVAVVLEQVFAMSGVERPDRAPLAGVQGRTGRDGLHTEALSLLLAEMQVVARAHPSGRW</sequence>
<dbReference type="Pfam" id="PF05138">
    <property type="entry name" value="PaaA_PaaC"/>
    <property type="match status" value="1"/>
</dbReference>
<dbReference type="Gene3D" id="1.20.1260.10">
    <property type="match status" value="1"/>
</dbReference>
<dbReference type="NCBIfam" id="TIGR02158">
    <property type="entry name" value="PA_CoA_Oxy3"/>
    <property type="match status" value="1"/>
</dbReference>
<dbReference type="InterPro" id="IPR011882">
    <property type="entry name" value="PaaC"/>
</dbReference>
<comment type="caution">
    <text evidence="2">The sequence shown here is derived from an EMBL/GenBank/DDBJ whole genome shotgun (WGS) entry which is preliminary data.</text>
</comment>
<dbReference type="InterPro" id="IPR052703">
    <property type="entry name" value="Aromatic_CoA_ox/epox"/>
</dbReference>
<keyword evidence="3" id="KW-1185">Reference proteome</keyword>
<dbReference type="Proteomes" id="UP001501771">
    <property type="component" value="Unassembled WGS sequence"/>
</dbReference>
<protein>
    <submittedName>
        <fullName evidence="2">Phenylacetate-CoA oxygenase subunit PaaC</fullName>
    </submittedName>
</protein>
<dbReference type="EMBL" id="BAAAQR010000002">
    <property type="protein sequence ID" value="GAA2140395.1"/>
    <property type="molecule type" value="Genomic_DNA"/>
</dbReference>
<organism evidence="2 3">
    <name type="scientific">Nocardioides koreensis</name>
    <dbReference type="NCBI Taxonomy" id="433651"/>
    <lineage>
        <taxon>Bacteria</taxon>
        <taxon>Bacillati</taxon>
        <taxon>Actinomycetota</taxon>
        <taxon>Actinomycetes</taxon>
        <taxon>Propionibacteriales</taxon>
        <taxon>Nocardioidaceae</taxon>
        <taxon>Nocardioides</taxon>
    </lineage>
</organism>